<dbReference type="Pfam" id="PF03748">
    <property type="entry name" value="FliL"/>
    <property type="match status" value="1"/>
</dbReference>
<evidence type="ECO:0000256" key="7">
    <source>
        <dbReference type="ARBA" id="ARBA00022779"/>
    </source>
</evidence>
<dbReference type="OrthoDB" id="5616092at2"/>
<evidence type="ECO:0000256" key="3">
    <source>
        <dbReference type="ARBA" id="ARBA00008281"/>
    </source>
</evidence>
<dbReference type="AlphaFoldDB" id="A0A2V1GUZ4"/>
<feature type="transmembrane region" description="Helical" evidence="10">
    <location>
        <begin position="21"/>
        <end position="42"/>
    </location>
</feature>
<proteinExistence type="inferred from homology"/>
<evidence type="ECO:0000313" key="11">
    <source>
        <dbReference type="EMBL" id="PVZ66718.1"/>
    </source>
</evidence>
<evidence type="ECO:0000256" key="9">
    <source>
        <dbReference type="ARBA" id="ARBA00023136"/>
    </source>
</evidence>
<dbReference type="PANTHER" id="PTHR35091">
    <property type="entry name" value="FLAGELLAR PROTEIN FLIL"/>
    <property type="match status" value="1"/>
</dbReference>
<comment type="similarity">
    <text evidence="3 10">Belongs to the FliL family.</text>
</comment>
<dbReference type="Proteomes" id="UP000244906">
    <property type="component" value="Unassembled WGS sequence"/>
</dbReference>
<keyword evidence="12" id="KW-1185">Reference proteome</keyword>
<name>A0A2V1GUZ4_9GAMM</name>
<dbReference type="RefSeq" id="WP_116688082.1">
    <property type="nucleotide sequence ID" value="NZ_CAWNYD010000007.1"/>
</dbReference>
<dbReference type="GO" id="GO:0009425">
    <property type="term" value="C:bacterial-type flagellum basal body"/>
    <property type="evidence" value="ECO:0007669"/>
    <property type="project" value="InterPro"/>
</dbReference>
<evidence type="ECO:0000256" key="6">
    <source>
        <dbReference type="ARBA" id="ARBA00022692"/>
    </source>
</evidence>
<keyword evidence="5 10" id="KW-0145">Chemotaxis</keyword>
<comment type="function">
    <text evidence="1 10">Controls the rotational direction of flagella during chemotaxis.</text>
</comment>
<keyword evidence="4" id="KW-1003">Cell membrane</keyword>
<keyword evidence="9 10" id="KW-0472">Membrane</keyword>
<evidence type="ECO:0000256" key="10">
    <source>
        <dbReference type="RuleBase" id="RU364125"/>
    </source>
</evidence>
<protein>
    <recommendedName>
        <fullName evidence="10">Flagellar protein FliL</fullName>
    </recommendedName>
</protein>
<evidence type="ECO:0000256" key="4">
    <source>
        <dbReference type="ARBA" id="ARBA00022475"/>
    </source>
</evidence>
<keyword evidence="8 10" id="KW-1133">Transmembrane helix</keyword>
<dbReference type="PANTHER" id="PTHR35091:SF2">
    <property type="entry name" value="FLAGELLAR PROTEIN FLIL"/>
    <property type="match status" value="1"/>
</dbReference>
<evidence type="ECO:0000256" key="5">
    <source>
        <dbReference type="ARBA" id="ARBA00022500"/>
    </source>
</evidence>
<keyword evidence="7 10" id="KW-0283">Flagellar rotation</keyword>
<sequence>MADIEVDLSGEVEKGMGKKKLIIIVVLILLLIGGGAAGWWFFLRGAPDDSASAEAEQSAQQQAAVPQTAIYYPIRPPFVVNFDGSAGVRFLQIHADVLARSPQAIEAVKKHMPLIQNRLLSLFSEQNPEELKDSQSMEVLRQKAQDAVNGVMQSQNLPIIEKLLFTNFVMQ</sequence>
<dbReference type="GO" id="GO:0006935">
    <property type="term" value="P:chemotaxis"/>
    <property type="evidence" value="ECO:0007669"/>
    <property type="project" value="UniProtKB-KW"/>
</dbReference>
<comment type="caution">
    <text evidence="11">The sequence shown here is derived from an EMBL/GenBank/DDBJ whole genome shotgun (WGS) entry which is preliminary data.</text>
</comment>
<organism evidence="11 12">
    <name type="scientific">Pelagibaculum spongiae</name>
    <dbReference type="NCBI Taxonomy" id="2080658"/>
    <lineage>
        <taxon>Bacteria</taxon>
        <taxon>Pseudomonadati</taxon>
        <taxon>Pseudomonadota</taxon>
        <taxon>Gammaproteobacteria</taxon>
        <taxon>Oceanospirillales</taxon>
        <taxon>Pelagibaculum</taxon>
    </lineage>
</organism>
<dbReference type="EMBL" id="QDDL01000007">
    <property type="protein sequence ID" value="PVZ66718.1"/>
    <property type="molecule type" value="Genomic_DNA"/>
</dbReference>
<dbReference type="InterPro" id="IPR005503">
    <property type="entry name" value="FliL"/>
</dbReference>
<evidence type="ECO:0000256" key="1">
    <source>
        <dbReference type="ARBA" id="ARBA00002254"/>
    </source>
</evidence>
<reference evidence="11 12" key="1">
    <citation type="submission" date="2018-04" db="EMBL/GenBank/DDBJ databases">
        <title>Thalassorhabdus spongiae gen. nov., sp. nov., isolated from a marine sponge in South-West Iceland.</title>
        <authorList>
            <person name="Knobloch S."/>
            <person name="Daussin A."/>
            <person name="Johannsson R."/>
            <person name="Marteinsson V.T."/>
        </authorList>
    </citation>
    <scope>NUCLEOTIDE SEQUENCE [LARGE SCALE GENOMIC DNA]</scope>
    <source>
        <strain evidence="11 12">Hp12</strain>
    </source>
</reference>
<keyword evidence="10" id="KW-0997">Cell inner membrane</keyword>
<dbReference type="GO" id="GO:0005886">
    <property type="term" value="C:plasma membrane"/>
    <property type="evidence" value="ECO:0007669"/>
    <property type="project" value="UniProtKB-SubCell"/>
</dbReference>
<evidence type="ECO:0000256" key="2">
    <source>
        <dbReference type="ARBA" id="ARBA00004162"/>
    </source>
</evidence>
<keyword evidence="6 10" id="KW-0812">Transmembrane</keyword>
<evidence type="ECO:0000313" key="12">
    <source>
        <dbReference type="Proteomes" id="UP000244906"/>
    </source>
</evidence>
<dbReference type="GO" id="GO:0071978">
    <property type="term" value="P:bacterial-type flagellum-dependent swarming motility"/>
    <property type="evidence" value="ECO:0007669"/>
    <property type="project" value="TreeGrafter"/>
</dbReference>
<comment type="subcellular location">
    <subcellularLocation>
        <location evidence="10">Cell inner membrane</location>
    </subcellularLocation>
    <subcellularLocation>
        <location evidence="2">Cell membrane</location>
        <topology evidence="2">Single-pass membrane protein</topology>
    </subcellularLocation>
</comment>
<evidence type="ECO:0000256" key="8">
    <source>
        <dbReference type="ARBA" id="ARBA00022989"/>
    </source>
</evidence>
<gene>
    <name evidence="11" type="ORF">DC094_15730</name>
</gene>
<accession>A0A2V1GUZ4</accession>